<dbReference type="Proteomes" id="UP000596427">
    <property type="component" value="Chromosome"/>
</dbReference>
<dbReference type="PRINTS" id="PR00069">
    <property type="entry name" value="ALDKETRDTASE"/>
</dbReference>
<dbReference type="GO" id="GO:0016616">
    <property type="term" value="F:oxidoreductase activity, acting on the CH-OH group of donors, NAD or NADP as acceptor"/>
    <property type="evidence" value="ECO:0007669"/>
    <property type="project" value="UniProtKB-ARBA"/>
</dbReference>
<keyword evidence="2" id="KW-0521">NADP</keyword>
<reference evidence="5 6" key="1">
    <citation type="submission" date="2020-10" db="EMBL/GenBank/DDBJ databases">
        <title>Degradation of 1,4-Dioxane by Xanthobacter sp. YN2, via a Novel Group-2 Soluble Di-Iron Monooxygenase.</title>
        <authorList>
            <person name="Ma F."/>
            <person name="Wang Y."/>
            <person name="Yang J."/>
            <person name="Guo H."/>
            <person name="Su D."/>
            <person name="Yu L."/>
        </authorList>
    </citation>
    <scope>NUCLEOTIDE SEQUENCE [LARGE SCALE GENOMIC DNA]</scope>
    <source>
        <strain evidence="5 6">YN2</strain>
    </source>
</reference>
<protein>
    <submittedName>
        <fullName evidence="5">Aldo/keto reductase</fullName>
    </submittedName>
</protein>
<dbReference type="InterPro" id="IPR036812">
    <property type="entry name" value="NAD(P)_OxRdtase_dom_sf"/>
</dbReference>
<keyword evidence="6" id="KW-1185">Reference proteome</keyword>
<dbReference type="KEGG" id="xdi:EZH22_24150"/>
<dbReference type="PANTHER" id="PTHR43827:SF3">
    <property type="entry name" value="NADP-DEPENDENT OXIDOREDUCTASE DOMAIN-CONTAINING PROTEIN"/>
    <property type="match status" value="1"/>
</dbReference>
<organism evidence="5 6">
    <name type="scientific">Xanthobacter dioxanivorans</name>
    <dbReference type="NCBI Taxonomy" id="2528964"/>
    <lineage>
        <taxon>Bacteria</taxon>
        <taxon>Pseudomonadati</taxon>
        <taxon>Pseudomonadota</taxon>
        <taxon>Alphaproteobacteria</taxon>
        <taxon>Hyphomicrobiales</taxon>
        <taxon>Xanthobacteraceae</taxon>
        <taxon>Xanthobacter</taxon>
    </lineage>
</organism>
<dbReference type="EMBL" id="CP063362">
    <property type="protein sequence ID" value="QRG06054.1"/>
    <property type="molecule type" value="Genomic_DNA"/>
</dbReference>
<evidence type="ECO:0000313" key="6">
    <source>
        <dbReference type="Proteomes" id="UP000596427"/>
    </source>
</evidence>
<dbReference type="RefSeq" id="WP_203192927.1">
    <property type="nucleotide sequence ID" value="NZ_CP063362.1"/>
</dbReference>
<dbReference type="InterPro" id="IPR020471">
    <property type="entry name" value="AKR"/>
</dbReference>
<feature type="domain" description="NADP-dependent oxidoreductase" evidence="4">
    <location>
        <begin position="34"/>
        <end position="212"/>
    </location>
</feature>
<accession>A0A974SIC9</accession>
<evidence type="ECO:0000313" key="5">
    <source>
        <dbReference type="EMBL" id="QRG06054.1"/>
    </source>
</evidence>
<comment type="similarity">
    <text evidence="1">Belongs to the aldo/keto reductase family.</text>
</comment>
<evidence type="ECO:0000259" key="4">
    <source>
        <dbReference type="Pfam" id="PF00248"/>
    </source>
</evidence>
<dbReference type="SUPFAM" id="SSF51430">
    <property type="entry name" value="NAD(P)-linked oxidoreductase"/>
    <property type="match status" value="1"/>
</dbReference>
<dbReference type="Gene3D" id="3.20.20.100">
    <property type="entry name" value="NADP-dependent oxidoreductase domain"/>
    <property type="match status" value="1"/>
</dbReference>
<dbReference type="AlphaFoldDB" id="A0A974SIC9"/>
<gene>
    <name evidence="5" type="ORF">EZH22_24150</name>
</gene>
<dbReference type="PANTHER" id="PTHR43827">
    <property type="entry name" value="2,5-DIKETO-D-GLUCONIC ACID REDUCTASE"/>
    <property type="match status" value="1"/>
</dbReference>
<dbReference type="Pfam" id="PF00248">
    <property type="entry name" value="Aldo_ket_red"/>
    <property type="match status" value="2"/>
</dbReference>
<feature type="domain" description="NADP-dependent oxidoreductase" evidence="4">
    <location>
        <begin position="228"/>
        <end position="289"/>
    </location>
</feature>
<proteinExistence type="inferred from homology"/>
<keyword evidence="3" id="KW-0560">Oxidoreductase</keyword>
<evidence type="ECO:0000256" key="2">
    <source>
        <dbReference type="ARBA" id="ARBA00022857"/>
    </source>
</evidence>
<dbReference type="CDD" id="cd19071">
    <property type="entry name" value="AKR_AKR1-5-like"/>
    <property type="match status" value="1"/>
</dbReference>
<evidence type="ECO:0000256" key="3">
    <source>
        <dbReference type="ARBA" id="ARBA00023002"/>
    </source>
</evidence>
<sequence length="292" mass="32710">MSADPAARHGDGDPQGILSAFGVRMPRILYGTAWKKERTAGLVELALRSGFRGIDTACQPKHYHEPGVGAGLAAALGGELRRADIYLQTKFTPLKGQDPDHLPYDPGASLAEQVRQSFAASLVNLRTEYLDGLVLHSPYPQDADTHEVWRAMEELVEQGGVRQLGLSNCYERSRLETIYKRARIKPALLQNRFYAKTGHDREIRAFCRENGMLYQSFWTLTANADVLSRPALVEMAESHQRTPAQVFFRFLTQRDIVCLTGTSSPEHMAQDLAIFDFRLSPEECDMIDAWLG</sequence>
<dbReference type="InterPro" id="IPR023210">
    <property type="entry name" value="NADP_OxRdtase_dom"/>
</dbReference>
<name>A0A974SIC9_9HYPH</name>
<evidence type="ECO:0000256" key="1">
    <source>
        <dbReference type="ARBA" id="ARBA00007905"/>
    </source>
</evidence>